<keyword evidence="2" id="KW-1185">Reference proteome</keyword>
<proteinExistence type="predicted"/>
<comment type="caution">
    <text evidence="1">The sequence shown here is derived from an EMBL/GenBank/DDBJ whole genome shotgun (WGS) entry which is preliminary data.</text>
</comment>
<dbReference type="Proteomes" id="UP000037109">
    <property type="component" value="Unassembled WGS sequence"/>
</dbReference>
<protein>
    <recommendedName>
        <fullName evidence="3">YqzH-like protein</fullName>
    </recommendedName>
</protein>
<dbReference type="AlphaFoldDB" id="A0A0M0GK80"/>
<dbReference type="EMBL" id="LGUF01000007">
    <property type="protein sequence ID" value="KON90259.1"/>
    <property type="molecule type" value="Genomic_DNA"/>
</dbReference>
<reference evidence="2" key="1">
    <citation type="submission" date="2015-07" db="EMBL/GenBank/DDBJ databases">
        <title>Fjat-10036 dsm4.</title>
        <authorList>
            <person name="Liu B."/>
            <person name="Wang J."/>
            <person name="Zhu Y."/>
            <person name="Liu G."/>
            <person name="Chen Q."/>
            <person name="Chen Z."/>
            <person name="Lan J."/>
            <person name="Che J."/>
            <person name="Ge C."/>
            <person name="Shi H."/>
            <person name="Pan Z."/>
            <person name="Liu X."/>
        </authorList>
    </citation>
    <scope>NUCLEOTIDE SEQUENCE [LARGE SCALE GENOMIC DNA]</scope>
    <source>
        <strain evidence="2">DSM 4</strain>
    </source>
</reference>
<sequence>MNKKLIYKMVQNCLKQYNEDFHSISFESREFKDIFNKVIEEKNKEADSELHEIVNDVVYGYITGSPYF</sequence>
<name>A0A0M0GK80_SPOGL</name>
<dbReference type="RefSeq" id="WP_053437619.1">
    <property type="nucleotide sequence ID" value="NZ_LGUF01000007.1"/>
</dbReference>
<dbReference type="PATRIC" id="fig|1459.3.peg.2164"/>
<accession>A0A0M0GK80</accession>
<evidence type="ECO:0000313" key="1">
    <source>
        <dbReference type="EMBL" id="KON90259.1"/>
    </source>
</evidence>
<gene>
    <name evidence="1" type="ORF">AF332_10170</name>
</gene>
<dbReference type="OrthoDB" id="2937597at2"/>
<dbReference type="Pfam" id="PF14164">
    <property type="entry name" value="YqzH"/>
    <property type="match status" value="1"/>
</dbReference>
<dbReference type="InterPro" id="IPR025546">
    <property type="entry name" value="YqzH"/>
</dbReference>
<evidence type="ECO:0000313" key="2">
    <source>
        <dbReference type="Proteomes" id="UP000037109"/>
    </source>
</evidence>
<organism evidence="1 2">
    <name type="scientific">Sporosarcina globispora</name>
    <name type="common">Bacillus globisporus</name>
    <dbReference type="NCBI Taxonomy" id="1459"/>
    <lineage>
        <taxon>Bacteria</taxon>
        <taxon>Bacillati</taxon>
        <taxon>Bacillota</taxon>
        <taxon>Bacilli</taxon>
        <taxon>Bacillales</taxon>
        <taxon>Caryophanaceae</taxon>
        <taxon>Sporosarcina</taxon>
    </lineage>
</organism>
<evidence type="ECO:0008006" key="3">
    <source>
        <dbReference type="Google" id="ProtNLM"/>
    </source>
</evidence>